<evidence type="ECO:0000256" key="2">
    <source>
        <dbReference type="ARBA" id="ARBA00023163"/>
    </source>
</evidence>
<dbReference type="InterPro" id="IPR005561">
    <property type="entry name" value="ANTAR"/>
</dbReference>
<comment type="caution">
    <text evidence="5">The sequence shown here is derived from an EMBL/GenBank/DDBJ whole genome shotgun (WGS) entry which is preliminary data.</text>
</comment>
<dbReference type="RefSeq" id="WP_365006239.1">
    <property type="nucleotide sequence ID" value="NZ_JBITPR010000042.1"/>
</dbReference>
<dbReference type="Pfam" id="PF03861">
    <property type="entry name" value="ANTAR"/>
    <property type="match status" value="1"/>
</dbReference>
<evidence type="ECO:0000256" key="1">
    <source>
        <dbReference type="ARBA" id="ARBA00023015"/>
    </source>
</evidence>
<organism evidence="5 6">
    <name type="scientific">Streptomyces salinarius</name>
    <dbReference type="NCBI Taxonomy" id="2762598"/>
    <lineage>
        <taxon>Bacteria</taxon>
        <taxon>Bacillati</taxon>
        <taxon>Actinomycetota</taxon>
        <taxon>Actinomycetes</taxon>
        <taxon>Kitasatosporales</taxon>
        <taxon>Streptomycetaceae</taxon>
        <taxon>Streptomyces</taxon>
    </lineage>
</organism>
<feature type="domain" description="ANTAR" evidence="4">
    <location>
        <begin position="136"/>
        <end position="191"/>
    </location>
</feature>
<dbReference type="Gene3D" id="1.10.10.10">
    <property type="entry name" value="Winged helix-like DNA-binding domain superfamily/Winged helix DNA-binding domain"/>
    <property type="match status" value="1"/>
</dbReference>
<dbReference type="Gene3D" id="3.30.450.40">
    <property type="match status" value="1"/>
</dbReference>
<protein>
    <submittedName>
        <fullName evidence="5">ANTAR domain-containing protein</fullName>
    </submittedName>
</protein>
<evidence type="ECO:0000259" key="4">
    <source>
        <dbReference type="SMART" id="SM01012"/>
    </source>
</evidence>
<dbReference type="SUPFAM" id="SSF55781">
    <property type="entry name" value="GAF domain-like"/>
    <property type="match status" value="1"/>
</dbReference>
<keyword evidence="1" id="KW-0805">Transcription regulation</keyword>
<accession>A0ABW8BBS6</accession>
<dbReference type="InterPro" id="IPR003018">
    <property type="entry name" value="GAF"/>
</dbReference>
<keyword evidence="6" id="KW-1185">Reference proteome</keyword>
<dbReference type="Pfam" id="PF01590">
    <property type="entry name" value="GAF"/>
    <property type="match status" value="1"/>
</dbReference>
<evidence type="ECO:0000256" key="3">
    <source>
        <dbReference type="SAM" id="MobiDB-lite"/>
    </source>
</evidence>
<sequence length="391" mass="41858">MGDADASIRVRGCVADREVFGGVLVAPPRFGGVLVALPGLVTARPGSDDCSMTRIWGPVGLHRTSWFWLWSVAVLGKQVLPAAGVKETVAVLRVACRTALELPMGQLPRSPGGGVAPTLPSASGPTLQDPRWAQEQLDRRNRQLGHASVARAQDILAGRYRLDGADAAFELLKNASQQSNIKLHTLADAVVRVPAPDQEATSWFPGRARFSPPRLPGLRLEVSSRGNQGAVLKAALHRVLTITQTPMGNVQLAEGGRLHLARHTGLNKYFTDFFAFVEAPTTSCAQAASARQQVTVREVATAAVFDEASRHAILQTGSRAAHSIPLANGKGRVLGMLSSHHERPLAGFSRAQLAALQQTGIDAGRWLSWHWHTVVLDALEHLHAQAVGASR</sequence>
<dbReference type="Proteomes" id="UP001614264">
    <property type="component" value="Unassembled WGS sequence"/>
</dbReference>
<proteinExistence type="predicted"/>
<evidence type="ECO:0000313" key="6">
    <source>
        <dbReference type="Proteomes" id="UP001614264"/>
    </source>
</evidence>
<dbReference type="SMART" id="SM01012">
    <property type="entry name" value="ANTAR"/>
    <property type="match status" value="1"/>
</dbReference>
<dbReference type="InterPro" id="IPR036388">
    <property type="entry name" value="WH-like_DNA-bd_sf"/>
</dbReference>
<keyword evidence="2" id="KW-0804">Transcription</keyword>
<reference evidence="5 6" key="1">
    <citation type="submission" date="2024-07" db="EMBL/GenBank/DDBJ databases">
        <title>Whole genome sequencing of Prodigiosin pigment-producing Streptomyces salinarius isolated from rhizosphere soil of Arachis hypogaea.</title>
        <authorList>
            <person name="Vidhya A."/>
            <person name="Ramya S."/>
        </authorList>
    </citation>
    <scope>NUCLEOTIDE SEQUENCE [LARGE SCALE GENOMIC DNA]</scope>
    <source>
        <strain evidence="5 6">VRMG2420</strain>
    </source>
</reference>
<dbReference type="EMBL" id="JBITPR010000042">
    <property type="protein sequence ID" value="MFI7872293.1"/>
    <property type="molecule type" value="Genomic_DNA"/>
</dbReference>
<gene>
    <name evidence="5" type="ORF">AB4829_17035</name>
</gene>
<dbReference type="InterPro" id="IPR029016">
    <property type="entry name" value="GAF-like_dom_sf"/>
</dbReference>
<feature type="region of interest" description="Disordered" evidence="3">
    <location>
        <begin position="107"/>
        <end position="128"/>
    </location>
</feature>
<evidence type="ECO:0000313" key="5">
    <source>
        <dbReference type="EMBL" id="MFI7872293.1"/>
    </source>
</evidence>
<name>A0ABW8BBS6_9ACTN</name>